<dbReference type="EMBL" id="FRAW01000004">
    <property type="protein sequence ID" value="SHK33792.1"/>
    <property type="molecule type" value="Genomic_DNA"/>
</dbReference>
<dbReference type="AlphaFoldDB" id="A0A1M6RMW3"/>
<keyword evidence="1 5" id="KW-0489">Methyltransferase</keyword>
<comment type="catalytic activity">
    <reaction evidence="5">
        <text>pseudouridine(1915) in 23S rRNA + S-adenosyl-L-methionine = N(3)-methylpseudouridine(1915) in 23S rRNA + S-adenosyl-L-homocysteine + H(+)</text>
        <dbReference type="Rhea" id="RHEA:42752"/>
        <dbReference type="Rhea" id="RHEA-COMP:10221"/>
        <dbReference type="Rhea" id="RHEA-COMP:10222"/>
        <dbReference type="ChEBI" id="CHEBI:15378"/>
        <dbReference type="ChEBI" id="CHEBI:57856"/>
        <dbReference type="ChEBI" id="CHEBI:59789"/>
        <dbReference type="ChEBI" id="CHEBI:65314"/>
        <dbReference type="ChEBI" id="CHEBI:74486"/>
        <dbReference type="EC" id="2.1.1.177"/>
    </reaction>
</comment>
<comment type="subcellular location">
    <subcellularLocation>
        <location evidence="5">Cytoplasm</location>
    </subcellularLocation>
</comment>
<keyword evidence="3 5" id="KW-0949">S-adenosyl-L-methionine</keyword>
<dbReference type="RefSeq" id="WP_073302686.1">
    <property type="nucleotide sequence ID" value="NZ_FRAW01000004.1"/>
</dbReference>
<dbReference type="PIRSF" id="PIRSF004505">
    <property type="entry name" value="MT_bac"/>
    <property type="match status" value="1"/>
</dbReference>
<feature type="binding site" evidence="5">
    <location>
        <position position="101"/>
    </location>
    <ligand>
        <name>S-adenosyl-L-methionine</name>
        <dbReference type="ChEBI" id="CHEBI:59789"/>
    </ligand>
</feature>
<evidence type="ECO:0000256" key="3">
    <source>
        <dbReference type="ARBA" id="ARBA00022691"/>
    </source>
</evidence>
<dbReference type="InterPro" id="IPR029026">
    <property type="entry name" value="tRNA_m1G_MTases_N"/>
</dbReference>
<dbReference type="Proteomes" id="UP000184275">
    <property type="component" value="Unassembled WGS sequence"/>
</dbReference>
<accession>A0A1M6RMW3</accession>
<dbReference type="Gene3D" id="3.40.1280.10">
    <property type="match status" value="1"/>
</dbReference>
<dbReference type="GO" id="GO:0005737">
    <property type="term" value="C:cytoplasm"/>
    <property type="evidence" value="ECO:0007669"/>
    <property type="project" value="UniProtKB-SubCell"/>
</dbReference>
<sequence>MKLTIAVFGKPGSSFVKDEVEKYVKRLRASNVQIEIVELKQSKRDDQAKGLSEEAAEFSKRFPRENYQWIVLAEEGKLLNTVQLADWIKPRITANCVFLIGSAYGIAPEIKKQASLLLSLSPLTFTHDHARVILTEQLYRCLMVMAGHPYHHV</sequence>
<evidence type="ECO:0000256" key="2">
    <source>
        <dbReference type="ARBA" id="ARBA00022679"/>
    </source>
</evidence>
<feature type="binding site" evidence="5">
    <location>
        <begin position="120"/>
        <end position="125"/>
    </location>
    <ligand>
        <name>S-adenosyl-L-methionine</name>
        <dbReference type="ChEBI" id="CHEBI:59789"/>
    </ligand>
</feature>
<dbReference type="CDD" id="cd18081">
    <property type="entry name" value="RlmH-like"/>
    <property type="match status" value="1"/>
</dbReference>
<dbReference type="PANTHER" id="PTHR33603">
    <property type="entry name" value="METHYLTRANSFERASE"/>
    <property type="match status" value="1"/>
</dbReference>
<dbReference type="EC" id="2.1.1.177" evidence="5"/>
<dbReference type="InterPro" id="IPR003742">
    <property type="entry name" value="RlmH-like"/>
</dbReference>
<dbReference type="Pfam" id="PF02590">
    <property type="entry name" value="SPOUT_MTase"/>
    <property type="match status" value="1"/>
</dbReference>
<evidence type="ECO:0000256" key="5">
    <source>
        <dbReference type="HAMAP-Rule" id="MF_00658"/>
    </source>
</evidence>
<keyword evidence="5" id="KW-0698">rRNA processing</keyword>
<evidence type="ECO:0000313" key="6">
    <source>
        <dbReference type="EMBL" id="SHK33792.1"/>
    </source>
</evidence>
<proteinExistence type="inferred from homology"/>
<dbReference type="SUPFAM" id="SSF75217">
    <property type="entry name" value="alpha/beta knot"/>
    <property type="match status" value="1"/>
</dbReference>
<comment type="subunit">
    <text evidence="5">Homodimer.</text>
</comment>
<evidence type="ECO:0000256" key="1">
    <source>
        <dbReference type="ARBA" id="ARBA00022603"/>
    </source>
</evidence>
<evidence type="ECO:0000313" key="7">
    <source>
        <dbReference type="Proteomes" id="UP000184275"/>
    </source>
</evidence>
<dbReference type="HAMAP" id="MF_00658">
    <property type="entry name" value="23SrRNA_methyltr_H"/>
    <property type="match status" value="1"/>
</dbReference>
<keyword evidence="2 5" id="KW-0808">Transferase</keyword>
<comment type="function">
    <text evidence="5">Specifically methylates the pseudouridine at position 1915 (m3Psi1915) in 23S rRNA.</text>
</comment>
<dbReference type="GO" id="GO:0070038">
    <property type="term" value="F:rRNA (pseudouridine-N3-)-methyltransferase activity"/>
    <property type="evidence" value="ECO:0007669"/>
    <property type="project" value="UniProtKB-UniRule"/>
</dbReference>
<name>A0A1M6RMW3_9BACT</name>
<dbReference type="PANTHER" id="PTHR33603:SF1">
    <property type="entry name" value="RIBOSOMAL RNA LARGE SUBUNIT METHYLTRANSFERASE H"/>
    <property type="match status" value="1"/>
</dbReference>
<organism evidence="6 7">
    <name type="scientific">Fibrobacter intestinalis</name>
    <dbReference type="NCBI Taxonomy" id="28122"/>
    <lineage>
        <taxon>Bacteria</taxon>
        <taxon>Pseudomonadati</taxon>
        <taxon>Fibrobacterota</taxon>
        <taxon>Fibrobacteria</taxon>
        <taxon>Fibrobacterales</taxon>
        <taxon>Fibrobacteraceae</taxon>
        <taxon>Fibrobacter</taxon>
    </lineage>
</organism>
<comment type="similarity">
    <text evidence="4 5">Belongs to the RNA methyltransferase RlmH family.</text>
</comment>
<keyword evidence="5" id="KW-0963">Cytoplasm</keyword>
<reference evidence="7" key="1">
    <citation type="submission" date="2016-11" db="EMBL/GenBank/DDBJ databases">
        <authorList>
            <person name="Varghese N."/>
            <person name="Submissions S."/>
        </authorList>
    </citation>
    <scope>NUCLEOTIDE SEQUENCE [LARGE SCALE GENOMIC DNA]</scope>
    <source>
        <strain evidence="7">UWOS</strain>
    </source>
</reference>
<protein>
    <recommendedName>
        <fullName evidence="5">Ribosomal RNA large subunit methyltransferase H</fullName>
        <ecNumber evidence="5">2.1.1.177</ecNumber>
    </recommendedName>
    <alternativeName>
        <fullName evidence="5">23S rRNA (pseudouridine1915-N3)-methyltransferase</fullName>
    </alternativeName>
    <alternativeName>
        <fullName evidence="5">23S rRNA m3Psi1915 methyltransferase</fullName>
    </alternativeName>
    <alternativeName>
        <fullName evidence="5">rRNA (pseudouridine-N3-)-methyltransferase RlmH</fullName>
    </alternativeName>
</protein>
<evidence type="ECO:0000256" key="4">
    <source>
        <dbReference type="ARBA" id="ARBA00038303"/>
    </source>
</evidence>
<dbReference type="InterPro" id="IPR029028">
    <property type="entry name" value="Alpha/beta_knot_MTases"/>
</dbReference>
<feature type="binding site" evidence="5">
    <location>
        <position position="72"/>
    </location>
    <ligand>
        <name>S-adenosyl-L-methionine</name>
        <dbReference type="ChEBI" id="CHEBI:59789"/>
    </ligand>
</feature>
<keyword evidence="7" id="KW-1185">Reference proteome</keyword>
<gene>
    <name evidence="5" type="primary">rlmH</name>
    <name evidence="6" type="ORF">SAMN05720469_10457</name>
</gene>